<dbReference type="InterPro" id="IPR032799">
    <property type="entry name" value="TAXi_C"/>
</dbReference>
<evidence type="ECO:0000256" key="4">
    <source>
        <dbReference type="SAM" id="MobiDB-lite"/>
    </source>
</evidence>
<dbReference type="Pfam" id="PF14543">
    <property type="entry name" value="TAXi_N"/>
    <property type="match status" value="1"/>
</dbReference>
<sequence>MVFSLIHIIVAFSVLFIKHIAALGTFEFDFHNKYSDSVKEILNIDELPEKGTFQYYASMVHHDHRRLATKVNSVPLTFAAGNMTVQIDELGYLHYAVVSIGTPSKTFLVALDTGSDLAWIPCDCTDCPRSFMTKKGKKLDLNIYSPSASRTSSIIPCNSSKCISGQCLDDTGSCRYKITYGDESSSSGILVEDMLHLVTNDDPQKAVHTSVTLGCGMHQTGGLLTGGGLNGLFGLGADSISLPSMLANKNVTADSFSMCFGENGVGKIVFGDKGSSSQAETPYFVHSLFPTYSITMRQISVGGEVKSVDFAAIFDSGTSFTYLQDPAYSIIANSFNSQVQDSRYHNISEVLFEFCYNLRETPPNPPKLSFTAEGGSSFDVTTPIAMFSNQERNGNIYCLTIIKSENMSIIGQNFMRGHQIVFNRERKILGWQESDCSATPPPYHSSTPPHSPLNNQLVPPPRSPIPHRSGAVYPDGARASDSTSSGLKLMSFFSRKLLVLCFEQLFLSIYSINY</sequence>
<dbReference type="PANTHER" id="PTHR13683:SF826">
    <property type="entry name" value="ASPARTYL PROTEASE FAMILY PROTEIN 1"/>
    <property type="match status" value="1"/>
</dbReference>
<dbReference type="InterPro" id="IPR001969">
    <property type="entry name" value="Aspartic_peptidase_AS"/>
</dbReference>
<dbReference type="InterPro" id="IPR033121">
    <property type="entry name" value="PEPTIDASE_A1"/>
</dbReference>
<evidence type="ECO:0000259" key="6">
    <source>
        <dbReference type="PROSITE" id="PS51767"/>
    </source>
</evidence>
<feature type="active site" evidence="2">
    <location>
        <position position="315"/>
    </location>
</feature>
<feature type="domain" description="Peptidase A1" evidence="6">
    <location>
        <begin position="94"/>
        <end position="432"/>
    </location>
</feature>
<dbReference type="Proteomes" id="UP001454036">
    <property type="component" value="Unassembled WGS sequence"/>
</dbReference>
<keyword evidence="3" id="KW-0064">Aspartyl protease</keyword>
<evidence type="ECO:0000256" key="1">
    <source>
        <dbReference type="ARBA" id="ARBA00007447"/>
    </source>
</evidence>
<evidence type="ECO:0000313" key="8">
    <source>
        <dbReference type="Proteomes" id="UP001454036"/>
    </source>
</evidence>
<dbReference type="InterPro" id="IPR021109">
    <property type="entry name" value="Peptidase_aspartic_dom_sf"/>
</dbReference>
<keyword evidence="3 7" id="KW-0645">Protease</keyword>
<dbReference type="PROSITE" id="PS00141">
    <property type="entry name" value="ASP_PROTEASE"/>
    <property type="match status" value="1"/>
</dbReference>
<dbReference type="EMBL" id="BAABME010000105">
    <property type="protein sequence ID" value="GAA0139621.1"/>
    <property type="molecule type" value="Genomic_DNA"/>
</dbReference>
<dbReference type="AlphaFoldDB" id="A0AAV3NKJ9"/>
<dbReference type="PRINTS" id="PR00792">
    <property type="entry name" value="PEPSIN"/>
</dbReference>
<evidence type="ECO:0000256" key="5">
    <source>
        <dbReference type="SAM" id="SignalP"/>
    </source>
</evidence>
<keyword evidence="3" id="KW-0378">Hydrolase</keyword>
<protein>
    <submittedName>
        <fullName evidence="7">Aspartic protease</fullName>
    </submittedName>
</protein>
<feature type="active site" evidence="2">
    <location>
        <position position="112"/>
    </location>
</feature>
<dbReference type="PROSITE" id="PS51767">
    <property type="entry name" value="PEPTIDASE_A1"/>
    <property type="match status" value="1"/>
</dbReference>
<feature type="chain" id="PRO_5043562301" evidence="5">
    <location>
        <begin position="23"/>
        <end position="514"/>
    </location>
</feature>
<comment type="similarity">
    <text evidence="1 3">Belongs to the peptidase A1 family.</text>
</comment>
<dbReference type="PANTHER" id="PTHR13683">
    <property type="entry name" value="ASPARTYL PROTEASES"/>
    <property type="match status" value="1"/>
</dbReference>
<proteinExistence type="inferred from homology"/>
<evidence type="ECO:0000256" key="2">
    <source>
        <dbReference type="PIRSR" id="PIRSR601461-1"/>
    </source>
</evidence>
<dbReference type="GO" id="GO:0004190">
    <property type="term" value="F:aspartic-type endopeptidase activity"/>
    <property type="evidence" value="ECO:0007669"/>
    <property type="project" value="UniProtKB-KW"/>
</dbReference>
<dbReference type="FunFam" id="2.40.70.10:FF:000014">
    <property type="entry name" value="Aspartyl protease family protein 1"/>
    <property type="match status" value="1"/>
</dbReference>
<keyword evidence="5" id="KW-0732">Signal</keyword>
<feature type="signal peptide" evidence="5">
    <location>
        <begin position="1"/>
        <end position="22"/>
    </location>
</feature>
<dbReference type="Pfam" id="PF14541">
    <property type="entry name" value="TAXi_C"/>
    <property type="match status" value="1"/>
</dbReference>
<gene>
    <name evidence="7" type="ORF">LIER_01129</name>
</gene>
<evidence type="ECO:0000256" key="3">
    <source>
        <dbReference type="RuleBase" id="RU000454"/>
    </source>
</evidence>
<comment type="caution">
    <text evidence="7">The sequence shown here is derived from an EMBL/GenBank/DDBJ whole genome shotgun (WGS) entry which is preliminary data.</text>
</comment>
<organism evidence="7 8">
    <name type="scientific">Lithospermum erythrorhizon</name>
    <name type="common">Purple gromwell</name>
    <name type="synonym">Lithospermum officinale var. erythrorhizon</name>
    <dbReference type="NCBI Taxonomy" id="34254"/>
    <lineage>
        <taxon>Eukaryota</taxon>
        <taxon>Viridiplantae</taxon>
        <taxon>Streptophyta</taxon>
        <taxon>Embryophyta</taxon>
        <taxon>Tracheophyta</taxon>
        <taxon>Spermatophyta</taxon>
        <taxon>Magnoliopsida</taxon>
        <taxon>eudicotyledons</taxon>
        <taxon>Gunneridae</taxon>
        <taxon>Pentapetalae</taxon>
        <taxon>asterids</taxon>
        <taxon>lamiids</taxon>
        <taxon>Boraginales</taxon>
        <taxon>Boraginaceae</taxon>
        <taxon>Boraginoideae</taxon>
        <taxon>Lithospermeae</taxon>
        <taxon>Lithospermum</taxon>
    </lineage>
</organism>
<accession>A0AAV3NKJ9</accession>
<dbReference type="GO" id="GO:0006508">
    <property type="term" value="P:proteolysis"/>
    <property type="evidence" value="ECO:0007669"/>
    <property type="project" value="UniProtKB-KW"/>
</dbReference>
<dbReference type="InterPro" id="IPR032861">
    <property type="entry name" value="TAXi_N"/>
</dbReference>
<dbReference type="Gene3D" id="2.40.70.10">
    <property type="entry name" value="Acid Proteases"/>
    <property type="match status" value="2"/>
</dbReference>
<reference evidence="7 8" key="1">
    <citation type="submission" date="2024-01" db="EMBL/GenBank/DDBJ databases">
        <title>The complete chloroplast genome sequence of Lithospermum erythrorhizon: insights into the phylogenetic relationship among Boraginaceae species and the maternal lineages of purple gromwells.</title>
        <authorList>
            <person name="Okada T."/>
            <person name="Watanabe K."/>
        </authorList>
    </citation>
    <scope>NUCLEOTIDE SEQUENCE [LARGE SCALE GENOMIC DNA]</scope>
</reference>
<dbReference type="SUPFAM" id="SSF50630">
    <property type="entry name" value="Acid proteases"/>
    <property type="match status" value="1"/>
</dbReference>
<feature type="region of interest" description="Disordered" evidence="4">
    <location>
        <begin position="436"/>
        <end position="477"/>
    </location>
</feature>
<evidence type="ECO:0000313" key="7">
    <source>
        <dbReference type="EMBL" id="GAA0139621.1"/>
    </source>
</evidence>
<dbReference type="InterPro" id="IPR001461">
    <property type="entry name" value="Aspartic_peptidase_A1"/>
</dbReference>
<keyword evidence="8" id="KW-1185">Reference proteome</keyword>
<name>A0AAV3NKJ9_LITER</name>